<gene>
    <name evidence="2" type="ORF">MsedA_2264</name>
    <name evidence="3" type="ORF">MsedB_2266</name>
    <name evidence="4" type="ORF">MsedC_2264</name>
    <name evidence="5" type="ORF">MsedD_2265</name>
    <name evidence="6" type="ORF">MsedE_2267</name>
</gene>
<evidence type="ECO:0000313" key="3">
    <source>
        <dbReference type="EMBL" id="AKV77366.1"/>
    </source>
</evidence>
<dbReference type="EMBL" id="CP012173">
    <property type="protein sequence ID" value="AKV77366.1"/>
    <property type="molecule type" value="Genomic_DNA"/>
</dbReference>
<evidence type="ECO:0000313" key="5">
    <source>
        <dbReference type="EMBL" id="AKV81862.1"/>
    </source>
</evidence>
<dbReference type="EMBL" id="CP012174">
    <property type="protein sequence ID" value="AKV79617.1"/>
    <property type="molecule type" value="Genomic_DNA"/>
</dbReference>
<evidence type="ECO:0000313" key="7">
    <source>
        <dbReference type="Proteomes" id="UP000056255"/>
    </source>
</evidence>
<evidence type="ECO:0008006" key="12">
    <source>
        <dbReference type="Google" id="ProtNLM"/>
    </source>
</evidence>
<sequence length="86" mass="9264">MRLTIAGIILIFAGFILLFASAFSSTQPSNTTVGGIVLIGPVPIIFGKGYSSELVPLMIIGVIFTIIAIIFFFGSILLFRRPRSET</sequence>
<dbReference type="Proteomes" id="UP000062475">
    <property type="component" value="Chromosome"/>
</dbReference>
<dbReference type="EMBL" id="CP012175">
    <property type="protein sequence ID" value="AKV81862.1"/>
    <property type="molecule type" value="Genomic_DNA"/>
</dbReference>
<dbReference type="RefSeq" id="WP_048060197.1">
    <property type="nucleotide sequence ID" value="NZ_AP019770.1"/>
</dbReference>
<evidence type="ECO:0000313" key="4">
    <source>
        <dbReference type="EMBL" id="AKV79617.1"/>
    </source>
</evidence>
<evidence type="ECO:0000313" key="10">
    <source>
        <dbReference type="Proteomes" id="UP000062475"/>
    </source>
</evidence>
<evidence type="ECO:0000313" key="9">
    <source>
        <dbReference type="Proteomes" id="UP000062398"/>
    </source>
</evidence>
<dbReference type="GeneID" id="91756754"/>
<name>A0A0K1SRZ8_9CREN</name>
<dbReference type="PATRIC" id="fig|43687.5.peg.2369"/>
<protein>
    <recommendedName>
        <fullName evidence="12">DUF131 domain-containing protein</fullName>
    </recommendedName>
</protein>
<organism evidence="3 10">
    <name type="scientific">Metallosphaera sedula</name>
    <dbReference type="NCBI Taxonomy" id="43687"/>
    <lineage>
        <taxon>Archaea</taxon>
        <taxon>Thermoproteota</taxon>
        <taxon>Thermoprotei</taxon>
        <taxon>Sulfolobales</taxon>
        <taxon>Sulfolobaceae</taxon>
        <taxon>Metallosphaera</taxon>
    </lineage>
</organism>
<keyword evidence="1" id="KW-0812">Transmembrane</keyword>
<dbReference type="Proteomes" id="UP000068832">
    <property type="component" value="Chromosome"/>
</dbReference>
<dbReference type="EMBL" id="CP012176">
    <property type="protein sequence ID" value="AKV84097.1"/>
    <property type="molecule type" value="Genomic_DNA"/>
</dbReference>
<keyword evidence="1" id="KW-1133">Transmembrane helix</keyword>
<evidence type="ECO:0000313" key="11">
    <source>
        <dbReference type="Proteomes" id="UP000068832"/>
    </source>
</evidence>
<dbReference type="Proteomes" id="UP000062398">
    <property type="component" value="Chromosome"/>
</dbReference>
<dbReference type="Proteomes" id="UP000061362">
    <property type="component" value="Chromosome"/>
</dbReference>
<feature type="transmembrane region" description="Helical" evidence="1">
    <location>
        <begin position="57"/>
        <end position="79"/>
    </location>
</feature>
<evidence type="ECO:0000256" key="1">
    <source>
        <dbReference type="SAM" id="Phobius"/>
    </source>
</evidence>
<evidence type="ECO:0000313" key="2">
    <source>
        <dbReference type="EMBL" id="AKV75128.1"/>
    </source>
</evidence>
<dbReference type="Proteomes" id="UP000056255">
    <property type="component" value="Chromosome"/>
</dbReference>
<dbReference type="Pfam" id="PF01998">
    <property type="entry name" value="DUF131"/>
    <property type="match status" value="1"/>
</dbReference>
<evidence type="ECO:0000313" key="8">
    <source>
        <dbReference type="Proteomes" id="UP000061362"/>
    </source>
</evidence>
<reference evidence="8 9" key="1">
    <citation type="journal article" date="2015" name="Genome Announc.">
        <title>Complete Genome Sequences of Evolved Arsenate-Resistant Metallosphaera sedula Strains.</title>
        <authorList>
            <person name="Ai C."/>
            <person name="McCarthy S."/>
            <person name="Schackwitz W."/>
            <person name="Martin J."/>
            <person name="Lipzen A."/>
            <person name="Blum P."/>
        </authorList>
    </citation>
    <scope>NUCLEOTIDE SEQUENCE [LARGE SCALE GENOMIC DNA]</scope>
    <source>
        <strain evidence="4 9">ARS120-1</strain>
        <strain evidence="5 8">ARS120-2</strain>
        <strain evidence="2 11">ARS50-1</strain>
        <strain evidence="3 10">ARS50-2</strain>
    </source>
</reference>
<keyword evidence="1" id="KW-0472">Membrane</keyword>
<reference evidence="6 7" key="2">
    <citation type="submission" date="2015-07" db="EMBL/GenBank/DDBJ databases">
        <title>Physiological, transcriptional responses and genome re-sequencing of acid resistant extremely thermoacidophilic Metallosphaera sedula SARC-M1.</title>
        <authorList>
            <person name="Ai C."/>
            <person name="McCarthy S."/>
            <person name="Eckrich V."/>
            <person name="Rudrappa D."/>
            <person name="Qiu G."/>
            <person name="Blum P."/>
        </authorList>
    </citation>
    <scope>NUCLEOTIDE SEQUENCE [LARGE SCALE GENOMIC DNA]</scope>
    <source>
        <strain evidence="6 7">SARC-M1</strain>
    </source>
</reference>
<dbReference type="NCBIfam" id="TIGR00304">
    <property type="entry name" value="TIGR00304 family membrane protein"/>
    <property type="match status" value="1"/>
</dbReference>
<evidence type="ECO:0000313" key="6">
    <source>
        <dbReference type="EMBL" id="AKV84097.1"/>
    </source>
</evidence>
<dbReference type="AlphaFoldDB" id="A0A0K1SRZ8"/>
<dbReference type="InterPro" id="IPR002849">
    <property type="entry name" value="DUF131"/>
</dbReference>
<accession>A0A0K1SRZ8</accession>
<dbReference type="EMBL" id="CP012172">
    <property type="protein sequence ID" value="AKV75128.1"/>
    <property type="molecule type" value="Genomic_DNA"/>
</dbReference>
<proteinExistence type="predicted"/>